<protein>
    <submittedName>
        <fullName evidence="11">Transporter, NhaC family</fullName>
    </submittedName>
</protein>
<dbReference type="InterPro" id="IPR004770">
    <property type="entry name" value="Na/H_antiport_NhaC"/>
</dbReference>
<keyword evidence="7 9" id="KW-0472">Membrane</keyword>
<feature type="transmembrane region" description="Helical" evidence="9">
    <location>
        <begin position="253"/>
        <end position="273"/>
    </location>
</feature>
<dbReference type="STRING" id="1249552.PS2015_2872"/>
<comment type="subcellular location">
    <subcellularLocation>
        <location evidence="1">Cell membrane</location>
        <topology evidence="1">Multi-pass membrane protein</topology>
    </subcellularLocation>
</comment>
<evidence type="ECO:0000259" key="10">
    <source>
        <dbReference type="Pfam" id="PF03553"/>
    </source>
</evidence>
<dbReference type="Proteomes" id="UP000065641">
    <property type="component" value="Chromosome"/>
</dbReference>
<dbReference type="InterPro" id="IPR052180">
    <property type="entry name" value="NhaC_Na-H+_Antiporter"/>
</dbReference>
<keyword evidence="2" id="KW-0813">Transport</keyword>
<evidence type="ECO:0000256" key="3">
    <source>
        <dbReference type="ARBA" id="ARBA00022449"/>
    </source>
</evidence>
<dbReference type="InterPro" id="IPR018461">
    <property type="entry name" value="Na/H_Antiport_NhaC-like_C"/>
</dbReference>
<feature type="transmembrane region" description="Helical" evidence="9">
    <location>
        <begin position="71"/>
        <end position="98"/>
    </location>
</feature>
<dbReference type="RefSeq" id="WP_335338243.1">
    <property type="nucleotide sequence ID" value="NZ_CP013189.1"/>
</dbReference>
<dbReference type="GO" id="GO:0015297">
    <property type="term" value="F:antiporter activity"/>
    <property type="evidence" value="ECO:0007669"/>
    <property type="project" value="UniProtKB-KW"/>
</dbReference>
<evidence type="ECO:0000256" key="2">
    <source>
        <dbReference type="ARBA" id="ARBA00022448"/>
    </source>
</evidence>
<evidence type="ECO:0000256" key="6">
    <source>
        <dbReference type="ARBA" id="ARBA00022989"/>
    </source>
</evidence>
<feature type="transmembrane region" description="Helical" evidence="9">
    <location>
        <begin position="307"/>
        <end position="328"/>
    </location>
</feature>
<keyword evidence="6 9" id="KW-1133">Transmembrane helix</keyword>
<feature type="transmembrane region" description="Helical" evidence="9">
    <location>
        <begin position="189"/>
        <end position="211"/>
    </location>
</feature>
<evidence type="ECO:0000313" key="11">
    <source>
        <dbReference type="EMBL" id="ALO47501.1"/>
    </source>
</evidence>
<feature type="transmembrane region" description="Helical" evidence="9">
    <location>
        <begin position="6"/>
        <end position="27"/>
    </location>
</feature>
<dbReference type="Pfam" id="PF03553">
    <property type="entry name" value="Na_H_antiporter"/>
    <property type="match status" value="1"/>
</dbReference>
<gene>
    <name evidence="11" type="ORF">PS2015_2872</name>
</gene>
<feature type="transmembrane region" description="Helical" evidence="9">
    <location>
        <begin position="349"/>
        <end position="374"/>
    </location>
</feature>
<accession>A0A0S2KGR4</accession>
<dbReference type="PANTHER" id="PTHR33451">
    <property type="entry name" value="MALATE-2H(+)/NA(+)-LACTATE ANTIPORTER"/>
    <property type="match status" value="1"/>
</dbReference>
<dbReference type="AlphaFoldDB" id="A0A0S2KGR4"/>
<proteinExistence type="inferred from homology"/>
<evidence type="ECO:0000256" key="1">
    <source>
        <dbReference type="ARBA" id="ARBA00004651"/>
    </source>
</evidence>
<evidence type="ECO:0000256" key="9">
    <source>
        <dbReference type="SAM" id="Phobius"/>
    </source>
</evidence>
<dbReference type="KEGG" id="pspi:PS2015_2872"/>
<keyword evidence="4" id="KW-1003">Cell membrane</keyword>
<evidence type="ECO:0000256" key="4">
    <source>
        <dbReference type="ARBA" id="ARBA00022475"/>
    </source>
</evidence>
<keyword evidence="3" id="KW-0050">Antiport</keyword>
<dbReference type="NCBIfam" id="TIGR00931">
    <property type="entry name" value="antiport_nhaC"/>
    <property type="match status" value="1"/>
</dbReference>
<feature type="transmembrane region" description="Helical" evidence="9">
    <location>
        <begin position="433"/>
        <end position="453"/>
    </location>
</feature>
<dbReference type="PANTHER" id="PTHR33451:SF3">
    <property type="entry name" value="MALATE-2H(+)_NA(+)-LACTATE ANTIPORTER"/>
    <property type="match status" value="1"/>
</dbReference>
<organism evidence="11 12">
    <name type="scientific">Pseudohongiella spirulinae</name>
    <dbReference type="NCBI Taxonomy" id="1249552"/>
    <lineage>
        <taxon>Bacteria</taxon>
        <taxon>Pseudomonadati</taxon>
        <taxon>Pseudomonadota</taxon>
        <taxon>Gammaproteobacteria</taxon>
        <taxon>Pseudomonadales</taxon>
        <taxon>Pseudohongiellaceae</taxon>
        <taxon>Pseudohongiella</taxon>
    </lineage>
</organism>
<evidence type="ECO:0000313" key="12">
    <source>
        <dbReference type="Proteomes" id="UP000065641"/>
    </source>
</evidence>
<name>A0A0S2KGR4_9GAMM</name>
<evidence type="ECO:0000256" key="8">
    <source>
        <dbReference type="ARBA" id="ARBA00038435"/>
    </source>
</evidence>
<feature type="transmembrane region" description="Helical" evidence="9">
    <location>
        <begin position="34"/>
        <end position="51"/>
    </location>
</feature>
<evidence type="ECO:0000256" key="7">
    <source>
        <dbReference type="ARBA" id="ARBA00023136"/>
    </source>
</evidence>
<dbReference type="GO" id="GO:0005886">
    <property type="term" value="C:plasma membrane"/>
    <property type="evidence" value="ECO:0007669"/>
    <property type="project" value="UniProtKB-SubCell"/>
</dbReference>
<evidence type="ECO:0000256" key="5">
    <source>
        <dbReference type="ARBA" id="ARBA00022692"/>
    </source>
</evidence>
<feature type="transmembrane region" description="Helical" evidence="9">
    <location>
        <begin position="105"/>
        <end position="125"/>
    </location>
</feature>
<keyword evidence="12" id="KW-1185">Reference proteome</keyword>
<sequence>MKTPHFLPSLICFSGNLLVIALGLFVFQISLHSLMFICLLWTGVHVSLLGYDYPSIRQMMVEGISQALPAIFIFMLIGMLIAAFMQSGTVAALIFYGLDLLSPTWFLAAGLILCSLMSVATGTSWGTAGTVGIVLIGLGSAMNIPLPLVAGMVICGATFGDKMSPVSDTTNLAAMSAGTSLFRHIGSMLYTTVPAYLLCLLSFLALGFTYADSNLPQAQISEIQLALSAVFSLNLFVTLLPLLVMLTLSLSRVSAEISMSVSIVVAVIVAVFYQQQLPADVLNSLWSNQPGQTGIIMLDELLGRGGLLSMSWTLLLSVMALGLGGMLYRSGILRALLYGFIQRLRSATALVAGTIVGGLTGNMAMGEAYISIILNSQLFGPAYEEKGLDAAVLSRSVEEGSTMTTALIPWTTAGAFYAVTLGVPVLEYLPYAFFNYLNPVVSVLMAALGVGLLKKKIGQIKG</sequence>
<reference evidence="11 12" key="1">
    <citation type="submission" date="2015-11" db="EMBL/GenBank/DDBJ databases">
        <authorList>
            <person name="Zhang Y."/>
            <person name="Guo Z."/>
        </authorList>
    </citation>
    <scope>NUCLEOTIDE SEQUENCE [LARGE SCALE GENOMIC DNA]</scope>
    <source>
        <strain evidence="11 12">KCTC 32221</strain>
    </source>
</reference>
<feature type="transmembrane region" description="Helical" evidence="9">
    <location>
        <begin position="223"/>
        <end position="246"/>
    </location>
</feature>
<feature type="domain" description="Na+/H+ antiporter NhaC-like C-terminal" evidence="10">
    <location>
        <begin position="156"/>
        <end position="450"/>
    </location>
</feature>
<dbReference type="EMBL" id="CP013189">
    <property type="protein sequence ID" value="ALO47501.1"/>
    <property type="molecule type" value="Genomic_DNA"/>
</dbReference>
<dbReference type="PATRIC" id="fig|1249552.3.peg.2900"/>
<feature type="transmembrane region" description="Helical" evidence="9">
    <location>
        <begin position="131"/>
        <end position="155"/>
    </location>
</feature>
<keyword evidence="5 9" id="KW-0812">Transmembrane</keyword>
<comment type="similarity">
    <text evidence="8">Belongs to the NhaC Na(+)/H(+) (TC 2.A.35) antiporter family.</text>
</comment>